<accession>N6UPK7</accession>
<dbReference type="EMBL" id="KB740436">
    <property type="protein sequence ID" value="ENN80657.1"/>
    <property type="molecule type" value="Genomic_DNA"/>
</dbReference>
<reference evidence="14" key="2">
    <citation type="submission" date="2024-08" db="UniProtKB">
        <authorList>
            <consortium name="EnsemblMetazoa"/>
        </authorList>
    </citation>
    <scope>IDENTIFICATION</scope>
</reference>
<dbReference type="Proteomes" id="UP000030742">
    <property type="component" value="Unassembled WGS sequence"/>
</dbReference>
<evidence type="ECO:0000313" key="13">
    <source>
        <dbReference type="EMBL" id="ERL93774.1"/>
    </source>
</evidence>
<organism evidence="12">
    <name type="scientific">Dendroctonus ponderosae</name>
    <name type="common">Mountain pine beetle</name>
    <dbReference type="NCBI Taxonomy" id="77166"/>
    <lineage>
        <taxon>Eukaryota</taxon>
        <taxon>Metazoa</taxon>
        <taxon>Ecdysozoa</taxon>
        <taxon>Arthropoda</taxon>
        <taxon>Hexapoda</taxon>
        <taxon>Insecta</taxon>
        <taxon>Pterygota</taxon>
        <taxon>Neoptera</taxon>
        <taxon>Endopterygota</taxon>
        <taxon>Coleoptera</taxon>
        <taxon>Polyphaga</taxon>
        <taxon>Cucujiformia</taxon>
        <taxon>Curculionidae</taxon>
        <taxon>Scolytinae</taxon>
        <taxon>Dendroctonus</taxon>
    </lineage>
</organism>
<dbReference type="Proteomes" id="UP000019118">
    <property type="component" value="Unassembled WGS sequence"/>
</dbReference>
<evidence type="ECO:0000256" key="10">
    <source>
        <dbReference type="RuleBase" id="RU004005"/>
    </source>
</evidence>
<evidence type="ECO:0000256" key="5">
    <source>
        <dbReference type="ARBA" id="ARBA00023128"/>
    </source>
</evidence>
<evidence type="ECO:0000256" key="3">
    <source>
        <dbReference type="ARBA" id="ARBA00022946"/>
    </source>
</evidence>
<dbReference type="GO" id="GO:0006412">
    <property type="term" value="P:translation"/>
    <property type="evidence" value="ECO:0007669"/>
    <property type="project" value="InterPro"/>
</dbReference>
<dbReference type="InterPro" id="IPR036394">
    <property type="entry name" value="Ribosomal_uL22_sf"/>
</dbReference>
<dbReference type="CDD" id="cd00336">
    <property type="entry name" value="Ribosomal_L22"/>
    <property type="match status" value="1"/>
</dbReference>
<sequence>MTLRLIKDVMNISARLCQPLITQKLAFHNTPSVAAWEPNKTESGPTRWLENNKKIYPPQEPGEEPRPAFVCHQRENIKYSPKKMWYIACLVRGMSVDEAIKQLKFVTKKGAKDVREVIEEAKALAVQEHNVEFASNLWVAESFSGKGMVIKGLRRHARGRRGLIRYSYCHYFVRLEEGKPPKKYYASAPKEPHEMLEDWMTHMRRRKVFNSI</sequence>
<evidence type="ECO:0000256" key="1">
    <source>
        <dbReference type="ARBA" id="ARBA00004173"/>
    </source>
</evidence>
<feature type="non-terminal residue" evidence="12">
    <location>
        <position position="1"/>
    </location>
</feature>
<reference evidence="15 16" key="1">
    <citation type="journal article" date="2013" name="Genome Biol.">
        <title>Draft genome of the mountain pine beetle, Dendroctonus ponderosae Hopkins, a major forest pest.</title>
        <authorList>
            <person name="Keeling C.I."/>
            <person name="Yuen M.M."/>
            <person name="Liao N.Y."/>
            <person name="Docking T.R."/>
            <person name="Chan S.K."/>
            <person name="Taylor G.A."/>
            <person name="Palmquist D.L."/>
            <person name="Jackman S.D."/>
            <person name="Nguyen A."/>
            <person name="Li M."/>
            <person name="Henderson H."/>
            <person name="Janes J.K."/>
            <person name="Zhao Y."/>
            <person name="Pandoh P."/>
            <person name="Moore R."/>
            <person name="Sperling F.A."/>
            <person name="Huber D.P."/>
            <person name="Birol I."/>
            <person name="Jones S.J."/>
            <person name="Bohlmann J."/>
        </authorList>
    </citation>
    <scope>NUCLEOTIDE SEQUENCE</scope>
</reference>
<dbReference type="KEGG" id="dpa:109533408"/>
<evidence type="ECO:0000313" key="14">
    <source>
        <dbReference type="EnsemblMetazoa" id="XP_019754279.1"/>
    </source>
</evidence>
<dbReference type="GO" id="GO:0003735">
    <property type="term" value="F:structural constituent of ribosome"/>
    <property type="evidence" value="ECO:0007669"/>
    <property type="project" value="InterPro"/>
</dbReference>
<keyword evidence="5" id="KW-0496">Mitochondrion</keyword>
<dbReference type="PANTHER" id="PTHR13501">
    <property type="entry name" value="CHLOROPLAST 50S RIBOSOMAL PROTEIN L22-RELATED"/>
    <property type="match status" value="1"/>
</dbReference>
<dbReference type="HOGENOM" id="CLU_100005_1_0_1"/>
<comment type="subcellular location">
    <subcellularLocation>
        <location evidence="1">Mitochondrion</location>
    </subcellularLocation>
</comment>
<evidence type="ECO:0000256" key="6">
    <source>
        <dbReference type="ARBA" id="ARBA00023274"/>
    </source>
</evidence>
<dbReference type="SUPFAM" id="SSF54843">
    <property type="entry name" value="Ribosomal protein L22"/>
    <property type="match status" value="1"/>
</dbReference>
<dbReference type="InterPro" id="IPR047867">
    <property type="entry name" value="Ribosomal_uL22_bac/org-type"/>
</dbReference>
<dbReference type="AlphaFoldDB" id="N6UPK7"/>
<protein>
    <recommendedName>
        <fullName evidence="7">Large ribosomal subunit protein uL22m</fullName>
    </recommendedName>
    <alternativeName>
        <fullName evidence="8">39S ribosomal protein L22, mitochondrial</fullName>
    </alternativeName>
</protein>
<comment type="similarity">
    <text evidence="2 10">Belongs to the universal ribosomal protein uL22 family.</text>
</comment>
<dbReference type="Gene3D" id="3.90.470.10">
    <property type="entry name" value="Ribosomal protein L22/L17"/>
    <property type="match status" value="1"/>
</dbReference>
<dbReference type="Pfam" id="PF00237">
    <property type="entry name" value="Ribosomal_L22"/>
    <property type="match status" value="1"/>
</dbReference>
<keyword evidence="15" id="KW-1185">Reference proteome</keyword>
<dbReference type="OrthoDB" id="416470at2759"/>
<keyword evidence="3" id="KW-0809">Transit peptide</keyword>
<name>N6UPK7_DENPD</name>
<dbReference type="GO" id="GO:0005762">
    <property type="term" value="C:mitochondrial large ribosomal subunit"/>
    <property type="evidence" value="ECO:0007669"/>
    <property type="project" value="TreeGrafter"/>
</dbReference>
<dbReference type="PANTHER" id="PTHR13501:SF8">
    <property type="entry name" value="LARGE RIBOSOMAL SUBUNIT PROTEIN UL22M"/>
    <property type="match status" value="1"/>
</dbReference>
<proteinExistence type="inferred from homology"/>
<evidence type="ECO:0000256" key="8">
    <source>
        <dbReference type="ARBA" id="ARBA00035506"/>
    </source>
</evidence>
<evidence type="ECO:0000256" key="9">
    <source>
        <dbReference type="ARBA" id="ARBA00038782"/>
    </source>
</evidence>
<evidence type="ECO:0000256" key="2">
    <source>
        <dbReference type="ARBA" id="ARBA00009451"/>
    </source>
</evidence>
<evidence type="ECO:0000256" key="11">
    <source>
        <dbReference type="SAM" id="MobiDB-lite"/>
    </source>
</evidence>
<evidence type="ECO:0000313" key="12">
    <source>
        <dbReference type="EMBL" id="ENN80657.1"/>
    </source>
</evidence>
<evidence type="ECO:0000313" key="15">
    <source>
        <dbReference type="Proteomes" id="UP000019118"/>
    </source>
</evidence>
<keyword evidence="6 10" id="KW-0687">Ribonucleoprotein</keyword>
<dbReference type="FunFam" id="3.90.470.10:FF:000009">
    <property type="entry name" value="39S ribosomal protein L22, mitochondrial"/>
    <property type="match status" value="1"/>
</dbReference>
<dbReference type="OMA" id="PAYVCHQ"/>
<feature type="region of interest" description="Disordered" evidence="11">
    <location>
        <begin position="36"/>
        <end position="66"/>
    </location>
</feature>
<gene>
    <name evidence="14" type="primary">109533408</name>
    <name evidence="13" type="ORF">D910_11060</name>
    <name evidence="12" type="ORF">YQE_02923</name>
</gene>
<keyword evidence="4 10" id="KW-0689">Ribosomal protein</keyword>
<comment type="subunit">
    <text evidence="9">Component of the mitochondrial ribosome large subunit (39S) which comprises a 16S rRNA and about 50 distinct proteins.</text>
</comment>
<dbReference type="InterPro" id="IPR001063">
    <property type="entry name" value="Ribosomal_uL22"/>
</dbReference>
<evidence type="ECO:0000256" key="7">
    <source>
        <dbReference type="ARBA" id="ARBA00035286"/>
    </source>
</evidence>
<dbReference type="EMBL" id="KB632373">
    <property type="protein sequence ID" value="ERL93774.1"/>
    <property type="molecule type" value="Genomic_DNA"/>
</dbReference>
<evidence type="ECO:0000313" key="16">
    <source>
        <dbReference type="Proteomes" id="UP000030742"/>
    </source>
</evidence>
<evidence type="ECO:0000256" key="4">
    <source>
        <dbReference type="ARBA" id="ARBA00022980"/>
    </source>
</evidence>
<dbReference type="STRING" id="77166.N6UPK7"/>
<dbReference type="EnsemblMetazoa" id="XM_019898720.1">
    <property type="protein sequence ID" value="XP_019754279.1"/>
    <property type="gene ID" value="LOC109533408"/>
</dbReference>